<dbReference type="Pfam" id="PF16937">
    <property type="entry name" value="T3SS_HrpK1"/>
    <property type="match status" value="1"/>
</dbReference>
<accession>A0AAW3RRA7</accession>
<keyword evidence="2" id="KW-0812">Transmembrane</keyword>
<evidence type="ECO:0000256" key="2">
    <source>
        <dbReference type="SAM" id="Phobius"/>
    </source>
</evidence>
<evidence type="ECO:0000313" key="4">
    <source>
        <dbReference type="Proteomes" id="UP000584405"/>
    </source>
</evidence>
<evidence type="ECO:0000313" key="3">
    <source>
        <dbReference type="EMBL" id="MBA0158884.1"/>
    </source>
</evidence>
<gene>
    <name evidence="3" type="ORF">H0253_08520</name>
</gene>
<keyword evidence="2" id="KW-1133">Transmembrane helix</keyword>
<comment type="caution">
    <text evidence="3">The sequence shown here is derived from an EMBL/GenBank/DDBJ whole genome shotgun (WGS) entry which is preliminary data.</text>
</comment>
<organism evidence="3 4">
    <name type="scientific">Pectobacterium versatile</name>
    <dbReference type="NCBI Taxonomy" id="2488639"/>
    <lineage>
        <taxon>Bacteria</taxon>
        <taxon>Pseudomonadati</taxon>
        <taxon>Pseudomonadota</taxon>
        <taxon>Gammaproteobacteria</taxon>
        <taxon>Enterobacterales</taxon>
        <taxon>Pectobacteriaceae</taxon>
        <taxon>Pectobacterium</taxon>
    </lineage>
</organism>
<dbReference type="AlphaFoldDB" id="A0AAW3RRA7"/>
<dbReference type="RefSeq" id="WP_180790130.1">
    <property type="nucleotide sequence ID" value="NZ_JACDRT010000005.1"/>
</dbReference>
<feature type="region of interest" description="Disordered" evidence="1">
    <location>
        <begin position="1"/>
        <end position="72"/>
    </location>
</feature>
<dbReference type="InterPro" id="IPR031613">
    <property type="entry name" value="HrpK"/>
</dbReference>
<dbReference type="Proteomes" id="UP000584405">
    <property type="component" value="Unassembled WGS sequence"/>
</dbReference>
<keyword evidence="2" id="KW-0472">Membrane</keyword>
<name>A0AAW3RRA7_9GAMM</name>
<protein>
    <submittedName>
        <fullName evidence="3">Type III effector HrpK</fullName>
    </submittedName>
</protein>
<sequence length="591" mass="62356">MINRIEGGSRWGSAASSAAQHNTEASRPGGQQGVSPAMRSGSRSIDFGEASPNVPPVSTERTTTAPTRVLPAVPNVADRSLIAEPKPPVDLQAIDSSAHSNAGALEKWSPLLSDLPENERKKAAKELNRPLAAAKMLQDGGANAEKALVYLRENPAIYTAMDTAMDTAKDGGRADGHISNRDTKSFIKNMERRASDASHAVKEYQEKNPAADAQSLRLVQSSALLLANEPLLNAADPQKSYTHSPPQKNDRTSTLTDLHAIMSDNPTLSPQLKAAAQLWSHPGLFGILEHADVKGEKLARVPHDGKLMMKDMKSWIREQAPTDSQEAEDTLHNAAALGLATKTDISKLNEAVFTQPQQYSGAQKSAALVKLQQTLEQVIAGREYRNTEETEKVLNQRIEALQKDGDVIQHFEQAVPREINTILRSDPLLAQAAMSQRFSAASPTAPRSVGLDASPSAVTHAGAGAKSDAQAVKEAGRSVMSFAKSSLHAEDLTKAAGSKTAIGLAGKAGAAIAGKVVGAIAGEAAGAAAASAVGAAAGPVGWAVSGALSIGMGIAELVNFFNAKSKLKHRREDFAKTVNPALEQFNIPKPR</sequence>
<feature type="transmembrane region" description="Helical" evidence="2">
    <location>
        <begin position="540"/>
        <end position="561"/>
    </location>
</feature>
<dbReference type="EMBL" id="JACDRT010000005">
    <property type="protein sequence ID" value="MBA0158884.1"/>
    <property type="molecule type" value="Genomic_DNA"/>
</dbReference>
<proteinExistence type="predicted"/>
<reference evidence="3 4" key="1">
    <citation type="submission" date="2020-07" db="EMBL/GenBank/DDBJ databases">
        <title>Updated taxonomy of Pectobacterium genus in the CIRM-CFBP bacterial collection: when new species reveal old endemic population.</title>
        <authorList>
            <person name="Pedron J."/>
            <person name="Barny M.A."/>
            <person name="Portier P."/>
        </authorList>
    </citation>
    <scope>NUCLEOTIDE SEQUENCE [LARGE SCALE GENOMIC DNA]</scope>
    <source>
        <strain evidence="3 4">CFBP5669</strain>
    </source>
</reference>
<evidence type="ECO:0000256" key="1">
    <source>
        <dbReference type="SAM" id="MobiDB-lite"/>
    </source>
</evidence>